<sequence>MHIKIFLIIAFIFLFQNMNAQETYIHTFGEPLQEEYALNKYTPDLEASGVVLYERGNYTIDAVGDYIRIIKHVHVKMKVFNAKDFKHATIKIPYYLGDKLQENVTNIKAITHNGKTKEFVSQNAVFDAEESQYWSQKKFAFPNVRDGSILEYSYQIESPYFAMFGGWEFMNPLPTIYSELHTEIPGNFNYNRTLYGNRELDVNKAEIKKDCFHLPGFRVPGDCESATYVMKNVPAFTEEKYMLAPSNYMPALKYELVEIIDLNESRDTYAKTWKDVDRRFKNDKDLGRQLKYSEFFKGKLPQDILTISDDIERATAVYHFIQKNMNWNKKVRIFSDIRVKEAFEEGVGNSSEINLALINSLEAAGLDAKIMMIATRDVALPSKQYPILTDFNYAIVFLQINNQKFILDATDKYTPFGVLPMRDLNVEGRVLDFKKGSYWEPITPIAKNLHYVNMQLTADSQGIFKGKINEVSTGYISVGKRKENNDYSKEENTKRKQQKNEGLNISDLTIENAKDLELPYKESYNISLHEQVVADQLFVYPFLMQTYFTENPFLKESRKYPIDFGFPVINNYLISIDVKDQYEILSAPENKLMRLPNNDGELSVVYDVSGTKINIRLSLKLNNHSFPTGAYQSLREFFTELIKIQSEEPITLKKI</sequence>
<evidence type="ECO:0000313" key="4">
    <source>
        <dbReference type="Proteomes" id="UP000184172"/>
    </source>
</evidence>
<dbReference type="Pfam" id="PF01841">
    <property type="entry name" value="Transglut_core"/>
    <property type="match status" value="1"/>
</dbReference>
<dbReference type="Proteomes" id="UP000184172">
    <property type="component" value="Unassembled WGS sequence"/>
</dbReference>
<dbReference type="Gene3D" id="2.60.120.1130">
    <property type="match status" value="1"/>
</dbReference>
<dbReference type="RefSeq" id="WP_073218607.1">
    <property type="nucleotide sequence ID" value="NZ_FNNS01000007.1"/>
</dbReference>
<dbReference type="InterPro" id="IPR024618">
    <property type="entry name" value="DUF3857"/>
</dbReference>
<evidence type="ECO:0000259" key="2">
    <source>
        <dbReference type="Pfam" id="PF12969"/>
    </source>
</evidence>
<keyword evidence="4" id="KW-1185">Reference proteome</keyword>
<name>A0A1M6IHD1_9FLAO</name>
<dbReference type="OrthoDB" id="98874at2"/>
<proteinExistence type="predicted"/>
<gene>
    <name evidence="3" type="ORF">SAMN04487908_11447</name>
</gene>
<dbReference type="Gene3D" id="2.60.40.3140">
    <property type="match status" value="1"/>
</dbReference>
<feature type="domain" description="DUF3857" evidence="2">
    <location>
        <begin position="72"/>
        <end position="186"/>
    </location>
</feature>
<dbReference type="Gene3D" id="3.10.620.30">
    <property type="match status" value="1"/>
</dbReference>
<accession>A0A1M6IHD1</accession>
<evidence type="ECO:0000313" key="3">
    <source>
        <dbReference type="EMBL" id="SHJ33877.1"/>
    </source>
</evidence>
<dbReference type="AlphaFoldDB" id="A0A1M6IHD1"/>
<reference evidence="4" key="1">
    <citation type="submission" date="2016-11" db="EMBL/GenBank/DDBJ databases">
        <authorList>
            <person name="Varghese N."/>
            <person name="Submissions S."/>
        </authorList>
    </citation>
    <scope>NUCLEOTIDE SEQUENCE [LARGE SCALE GENOMIC DNA]</scope>
    <source>
        <strain evidence="4">DSM 26349</strain>
    </source>
</reference>
<dbReference type="EMBL" id="FQYV01000014">
    <property type="protein sequence ID" value="SHJ33877.1"/>
    <property type="molecule type" value="Genomic_DNA"/>
</dbReference>
<evidence type="ECO:0000259" key="1">
    <source>
        <dbReference type="Pfam" id="PF01841"/>
    </source>
</evidence>
<dbReference type="Pfam" id="PF12969">
    <property type="entry name" value="DUF3857"/>
    <property type="match status" value="1"/>
</dbReference>
<dbReference type="InterPro" id="IPR002931">
    <property type="entry name" value="Transglutaminase-like"/>
</dbReference>
<feature type="domain" description="Transglutaminase-like" evidence="1">
    <location>
        <begin position="305"/>
        <end position="375"/>
    </location>
</feature>
<organism evidence="3 4">
    <name type="scientific">Aequorivita viscosa</name>
    <dbReference type="NCBI Taxonomy" id="797419"/>
    <lineage>
        <taxon>Bacteria</taxon>
        <taxon>Pseudomonadati</taxon>
        <taxon>Bacteroidota</taxon>
        <taxon>Flavobacteriia</taxon>
        <taxon>Flavobacteriales</taxon>
        <taxon>Flavobacteriaceae</taxon>
        <taxon>Aequorivita</taxon>
    </lineage>
</organism>
<dbReference type="STRING" id="797419.SAMN05216556_10749"/>
<protein>
    <submittedName>
        <fullName evidence="3">Uncharacterized protein</fullName>
    </submittedName>
</protein>